<dbReference type="InterPro" id="IPR032821">
    <property type="entry name" value="PKS_assoc"/>
</dbReference>
<dbReference type="PANTHER" id="PTHR43775">
    <property type="entry name" value="FATTY ACID SYNTHASE"/>
    <property type="match status" value="1"/>
</dbReference>
<dbReference type="SMART" id="SM00825">
    <property type="entry name" value="PKS_KS"/>
    <property type="match status" value="1"/>
</dbReference>
<dbReference type="Pfam" id="PF00550">
    <property type="entry name" value="PP-binding"/>
    <property type="match status" value="1"/>
</dbReference>
<dbReference type="PANTHER" id="PTHR43775:SF51">
    <property type="entry name" value="INACTIVE PHENOLPHTHIOCEROL SYNTHESIS POLYKETIDE SYNTHASE TYPE I PKS1-RELATED"/>
    <property type="match status" value="1"/>
</dbReference>
<dbReference type="Pfam" id="PF21089">
    <property type="entry name" value="PKS_DH_N"/>
    <property type="match status" value="1"/>
</dbReference>
<dbReference type="InterPro" id="IPR016035">
    <property type="entry name" value="Acyl_Trfase/lysoPLipase"/>
</dbReference>
<dbReference type="Gene3D" id="3.40.50.720">
    <property type="entry name" value="NAD(P)-binding Rossmann-like Domain"/>
    <property type="match status" value="1"/>
</dbReference>
<dbReference type="Proteomes" id="UP001621418">
    <property type="component" value="Chromosome"/>
</dbReference>
<dbReference type="Pfam" id="PF22953">
    <property type="entry name" value="SpnB_Rossmann"/>
    <property type="match status" value="1"/>
</dbReference>
<feature type="region of interest" description="N-terminal hotdog fold" evidence="5">
    <location>
        <begin position="932"/>
        <end position="1058"/>
    </location>
</feature>
<dbReference type="SMART" id="SM00822">
    <property type="entry name" value="PKS_KR"/>
    <property type="match status" value="1"/>
</dbReference>
<evidence type="ECO:0000313" key="10">
    <source>
        <dbReference type="Proteomes" id="UP001621418"/>
    </source>
</evidence>
<dbReference type="InterPro" id="IPR036736">
    <property type="entry name" value="ACP-like_sf"/>
</dbReference>
<dbReference type="SUPFAM" id="SSF51735">
    <property type="entry name" value="NAD(P)-binding Rossmann-fold domains"/>
    <property type="match status" value="2"/>
</dbReference>
<dbReference type="InterPro" id="IPR014043">
    <property type="entry name" value="Acyl_transferase_dom"/>
</dbReference>
<dbReference type="InterPro" id="IPR020807">
    <property type="entry name" value="PKS_DH"/>
</dbReference>
<protein>
    <submittedName>
        <fullName evidence="9">Type I polyketide synthase</fullName>
    </submittedName>
</protein>
<keyword evidence="4" id="KW-0012">Acyltransferase</keyword>
<dbReference type="PROSITE" id="PS50075">
    <property type="entry name" value="CARRIER"/>
    <property type="match status" value="1"/>
</dbReference>
<dbReference type="CDD" id="cd00833">
    <property type="entry name" value="PKS"/>
    <property type="match status" value="1"/>
</dbReference>
<keyword evidence="1" id="KW-0596">Phosphopantetheine</keyword>
<evidence type="ECO:0000259" key="7">
    <source>
        <dbReference type="PROSITE" id="PS52004"/>
    </source>
</evidence>
<dbReference type="PROSITE" id="PS52019">
    <property type="entry name" value="PKS_MFAS_DH"/>
    <property type="match status" value="1"/>
</dbReference>
<organism evidence="9 10">
    <name type="scientific">Nocardia salmonicida</name>
    <dbReference type="NCBI Taxonomy" id="53431"/>
    <lineage>
        <taxon>Bacteria</taxon>
        <taxon>Bacillati</taxon>
        <taxon>Actinomycetota</taxon>
        <taxon>Actinomycetes</taxon>
        <taxon>Mycobacteriales</taxon>
        <taxon>Nocardiaceae</taxon>
        <taxon>Nocardia</taxon>
    </lineage>
</organism>
<dbReference type="Pfam" id="PF00109">
    <property type="entry name" value="ketoacyl-synt"/>
    <property type="match status" value="1"/>
</dbReference>
<sequence>MTDETTLRHYLRRTASALLQTRNDLHRLEAARSEPIAVVGIGCRYPGGIHSPDDLWDLVNSGTDVVSDFPDDRGWRLDSLFDDDPDHPGTVYARTGGFLDDALDFDADFFGIAPREALAMDPQQRLLLEVSWEALEHAGLDPTQLRGSECGVYVGAMYHDYASRLRTVPVELEAQLGTGSASGVLSGRLSYVYGFTGPTVTVDTACSSSLVAMHQAIGALRGGECELALAGGVTVMSSPSSFVEFSRQRGLARDGRCKAYAAGADGTGFSEGVGILVLERLSDAIRNGHQVRAVLRGSAVNSDGASTGLTVPNGAAQQRVIRQALSAAGIQPGDIDMLDGHGTGTTLGDPIEVRALLDVFGGERDAEPLWLGSVKSNLGHTQAAAGVAGVIKTIMAIQHATVPATLHVDAPTPHVDWADGAVQPITESRAWPQTGRPRRGGVSSFGISGTNAHVIVEQAPEIEPAQLNSTPAAREQASPLATWVVSAKSDAALADQAGRLAQWVRARPDLAPTPTGRALTTTRSIFAHRAVIFGRDRGELLAGLDTLAVGGESPSVVRGVAHEGRIAVMFPGQGAQRNGMTRTLYATSPTYAAAFDEICAEFDRRFDGIGLADVIFAEPGTAAAQRLDRTSYTQAALFTVEVALYRLAESFGLRPDFLIGHSIGELTAAYLAGVWSLADAAELVVARGRMMDRLPGRGAMLAVAAGEHKVAPLLVGREHAVSVAAINGTAAVVLSGTDTAVDEIAATLETLGRRTKRLQVAHAFHSPLMDPMLAEFTEVCRRLEYHPPRIPLVSDVTGAVADPEVLCTPEYWAAQVRRPVRFYDGITGLHADRDVRMFLEIGPGTTLTALAREAFTGQTGVTTAPLLPGRRDETDAVIAGLATVFAAGTPVDWYPEPTGAEPVPLPTHAFQRRRYWLDAGSDELPGATTTGHRLLDRAITLADDAVLFSGSLSREGCPWIDDHVIHGAALLPATAFVDMALFAASWCGQDELGSVDELTVVAPLIVPAHATLSLQAVVGAPEPDGTRSLTIHSRVGDDAADPWTRHVEATLGADGPVHDSTGPTAVRDWPPTGAVPIDVDARYRELAAAGFHYGSTFRATALFTRGDDLFADVVLAPELDSDGHRVHPAILDAALHPLASVDAERTRLPFSWRGIRLHRVPGPGPLRARLSIVDDHSTVEILDTADRPVLSAAALVLRTVDPTMLESGSANGRTVDSLFGLSWVELPGTARPAQGRTADITGAAPTWFDVPASDPTPAGVRVALTATLDRLRSWLAEEESAVLTIRTRGAVAVGAETVGDPGGAAVWGLVRSAQTEHPGRFVLVDVLDGEPATLPYGEPQIAIRADRFLAPRLVPAQRRAAESDQRASVWNPEGTVLVTGASGGLGGLVARHLADEHGVRHLLLVSRGAIDTAELTARGVQVTTAACDVTDSAALAEAIATIPAEHPLIAVVHAAGVVDDGVVDTLTPEQFERVLRPKVDGAWNLHNATRELNLTAFVLFSSVASVLGAAGQGNYAAANAYLDALAGQRRAEGLPATALAWGLWARQTGITGHLDATDHARLARTGIVALSDTEGLRLFDAACEREETFLAAVALEAGALDPAGAPPPLRDLIRPRRRTDIGAGATRRHDTGATDPADLSARIAVMDTDSRREYVRDLVRDTIATVLGHAADSTVDADRSFKELGFDSLTGMELRTRLGAATGLRLPATLVFDYPTPDDVAAHLEERLEAEIPSTTGLSDDAVRATLARIPIQRLREVGLLDSVLRLADEPASHEPTAPDRFAEVADPGTVAIAAMSAAELIRMARGDNDRTVA</sequence>
<dbReference type="InterPro" id="IPR055123">
    <property type="entry name" value="SpnB-like_Rossmann"/>
</dbReference>
<reference evidence="9 10" key="1">
    <citation type="submission" date="2022-10" db="EMBL/GenBank/DDBJ databases">
        <title>The complete genomes of actinobacterial strains from the NBC collection.</title>
        <authorList>
            <person name="Joergensen T.S."/>
            <person name="Alvarez Arevalo M."/>
            <person name="Sterndorff E.B."/>
            <person name="Faurdal D."/>
            <person name="Vuksanovic O."/>
            <person name="Mourched A.-S."/>
            <person name="Charusanti P."/>
            <person name="Shaw S."/>
            <person name="Blin K."/>
            <person name="Weber T."/>
        </authorList>
    </citation>
    <scope>NUCLEOTIDE SEQUENCE [LARGE SCALE GENOMIC DNA]</scope>
    <source>
        <strain evidence="9 10">NBC_01413</strain>
    </source>
</reference>
<dbReference type="Gene3D" id="3.40.47.10">
    <property type="match status" value="1"/>
</dbReference>
<dbReference type="Gene3D" id="3.40.366.10">
    <property type="entry name" value="Malonyl-Coenzyme A Acyl Carrier Protein, domain 2"/>
    <property type="match status" value="1"/>
</dbReference>
<feature type="active site" description="Proton acceptor; for dehydratase activity" evidence="5">
    <location>
        <position position="963"/>
    </location>
</feature>
<dbReference type="PROSITE" id="PS52004">
    <property type="entry name" value="KS3_2"/>
    <property type="match status" value="1"/>
</dbReference>
<accession>A0ABZ1NH73</accession>
<evidence type="ECO:0000256" key="2">
    <source>
        <dbReference type="ARBA" id="ARBA00022553"/>
    </source>
</evidence>
<feature type="domain" description="Ketosynthase family 3 (KS3)" evidence="7">
    <location>
        <begin position="33"/>
        <end position="458"/>
    </location>
</feature>
<evidence type="ECO:0000256" key="4">
    <source>
        <dbReference type="ARBA" id="ARBA00023315"/>
    </source>
</evidence>
<dbReference type="InterPro" id="IPR049551">
    <property type="entry name" value="PKS_DH_C"/>
</dbReference>
<dbReference type="InterPro" id="IPR050091">
    <property type="entry name" value="PKS_NRPS_Biosynth_Enz"/>
</dbReference>
<dbReference type="SMART" id="SM00827">
    <property type="entry name" value="PKS_AT"/>
    <property type="match status" value="1"/>
</dbReference>
<feature type="active site" description="Proton donor; for dehydratase activity" evidence="5">
    <location>
        <position position="1132"/>
    </location>
</feature>
<feature type="domain" description="Carrier" evidence="6">
    <location>
        <begin position="1653"/>
        <end position="1728"/>
    </location>
</feature>
<dbReference type="Pfam" id="PF14765">
    <property type="entry name" value="PS-DH"/>
    <property type="match status" value="1"/>
</dbReference>
<dbReference type="InterPro" id="IPR014030">
    <property type="entry name" value="Ketoacyl_synth_N"/>
</dbReference>
<dbReference type="EMBL" id="CP109527">
    <property type="protein sequence ID" value="WTY39316.1"/>
    <property type="molecule type" value="Genomic_DNA"/>
</dbReference>
<dbReference type="SMART" id="SM01294">
    <property type="entry name" value="PKS_PP_betabranch"/>
    <property type="match status" value="1"/>
</dbReference>
<dbReference type="CDD" id="cd08956">
    <property type="entry name" value="KR_3_FAS_SDR_x"/>
    <property type="match status" value="1"/>
</dbReference>
<dbReference type="InterPro" id="IPR009081">
    <property type="entry name" value="PP-bd_ACP"/>
</dbReference>
<dbReference type="InterPro" id="IPR057326">
    <property type="entry name" value="KR_dom"/>
</dbReference>
<dbReference type="InterPro" id="IPR049552">
    <property type="entry name" value="PKS_DH_N"/>
</dbReference>
<dbReference type="Pfam" id="PF16197">
    <property type="entry name" value="KAsynt_C_assoc"/>
    <property type="match status" value="1"/>
</dbReference>
<dbReference type="InterPro" id="IPR014031">
    <property type="entry name" value="Ketoacyl_synth_C"/>
</dbReference>
<dbReference type="RefSeq" id="WP_405151290.1">
    <property type="nucleotide sequence ID" value="NZ_CP109527.1"/>
</dbReference>
<dbReference type="SMART" id="SM00826">
    <property type="entry name" value="PKS_DH"/>
    <property type="match status" value="1"/>
</dbReference>
<evidence type="ECO:0000256" key="3">
    <source>
        <dbReference type="ARBA" id="ARBA00022679"/>
    </source>
</evidence>
<dbReference type="Gene3D" id="3.30.70.3290">
    <property type="match status" value="1"/>
</dbReference>
<dbReference type="PROSITE" id="PS00012">
    <property type="entry name" value="PHOSPHOPANTETHEINE"/>
    <property type="match status" value="1"/>
</dbReference>
<dbReference type="InterPro" id="IPR006162">
    <property type="entry name" value="Ppantetheine_attach_site"/>
</dbReference>
<dbReference type="SUPFAM" id="SSF53901">
    <property type="entry name" value="Thiolase-like"/>
    <property type="match status" value="1"/>
</dbReference>
<keyword evidence="2" id="KW-0597">Phosphoprotein</keyword>
<dbReference type="SMART" id="SM00823">
    <property type="entry name" value="PKS_PP"/>
    <property type="match status" value="1"/>
</dbReference>
<dbReference type="InterPro" id="IPR018201">
    <property type="entry name" value="Ketoacyl_synth_AS"/>
</dbReference>
<evidence type="ECO:0000259" key="6">
    <source>
        <dbReference type="PROSITE" id="PS50075"/>
    </source>
</evidence>
<gene>
    <name evidence="9" type="ORF">OG308_16510</name>
</gene>
<feature type="region of interest" description="C-terminal hotdog fold" evidence="5">
    <location>
        <begin position="1074"/>
        <end position="1232"/>
    </location>
</feature>
<proteinExistence type="predicted"/>
<dbReference type="Gene3D" id="1.10.1200.10">
    <property type="entry name" value="ACP-like"/>
    <property type="match status" value="1"/>
</dbReference>
<evidence type="ECO:0000259" key="8">
    <source>
        <dbReference type="PROSITE" id="PS52019"/>
    </source>
</evidence>
<dbReference type="InterPro" id="IPR013968">
    <property type="entry name" value="PKS_KR"/>
</dbReference>
<evidence type="ECO:0000256" key="1">
    <source>
        <dbReference type="ARBA" id="ARBA00022450"/>
    </source>
</evidence>
<dbReference type="Pfam" id="PF02801">
    <property type="entry name" value="Ketoacyl-synt_C"/>
    <property type="match status" value="1"/>
</dbReference>
<dbReference type="InterPro" id="IPR036291">
    <property type="entry name" value="NAD(P)-bd_dom_sf"/>
</dbReference>
<dbReference type="Gene3D" id="3.10.129.110">
    <property type="entry name" value="Polyketide synthase dehydratase"/>
    <property type="match status" value="1"/>
</dbReference>
<keyword evidence="3" id="KW-0808">Transferase</keyword>
<dbReference type="InterPro" id="IPR042104">
    <property type="entry name" value="PKS_dehydratase_sf"/>
</dbReference>
<dbReference type="InterPro" id="IPR020806">
    <property type="entry name" value="PKS_PP-bd"/>
</dbReference>
<dbReference type="Pfam" id="PF00698">
    <property type="entry name" value="Acyl_transf_1"/>
    <property type="match status" value="1"/>
</dbReference>
<evidence type="ECO:0000313" key="9">
    <source>
        <dbReference type="EMBL" id="WTY39316.1"/>
    </source>
</evidence>
<dbReference type="PROSITE" id="PS00606">
    <property type="entry name" value="KS3_1"/>
    <property type="match status" value="1"/>
</dbReference>
<dbReference type="SUPFAM" id="SSF47336">
    <property type="entry name" value="ACP-like"/>
    <property type="match status" value="1"/>
</dbReference>
<dbReference type="InterPro" id="IPR016036">
    <property type="entry name" value="Malonyl_transacylase_ACP-bd"/>
</dbReference>
<dbReference type="InterPro" id="IPR020841">
    <property type="entry name" value="PKS_Beta-ketoAc_synthase_dom"/>
</dbReference>
<name>A0ABZ1NH73_9NOCA</name>
<dbReference type="SUPFAM" id="SSF55048">
    <property type="entry name" value="Probable ACP-binding domain of malonyl-CoA ACP transacylase"/>
    <property type="match status" value="1"/>
</dbReference>
<dbReference type="SUPFAM" id="SSF52151">
    <property type="entry name" value="FabD/lysophospholipase-like"/>
    <property type="match status" value="1"/>
</dbReference>
<dbReference type="InterPro" id="IPR049900">
    <property type="entry name" value="PKS_mFAS_DH"/>
</dbReference>
<dbReference type="Pfam" id="PF08659">
    <property type="entry name" value="KR"/>
    <property type="match status" value="1"/>
</dbReference>
<feature type="domain" description="PKS/mFAS DH" evidence="8">
    <location>
        <begin position="932"/>
        <end position="1232"/>
    </location>
</feature>
<keyword evidence="10" id="KW-1185">Reference proteome</keyword>
<dbReference type="InterPro" id="IPR001227">
    <property type="entry name" value="Ac_transferase_dom_sf"/>
</dbReference>
<evidence type="ECO:0000256" key="5">
    <source>
        <dbReference type="PROSITE-ProRule" id="PRU01363"/>
    </source>
</evidence>
<dbReference type="InterPro" id="IPR016039">
    <property type="entry name" value="Thiolase-like"/>
</dbReference>